<protein>
    <submittedName>
        <fullName evidence="2">Putative membrane protein</fullName>
    </submittedName>
</protein>
<evidence type="ECO:0000256" key="1">
    <source>
        <dbReference type="SAM" id="Phobius"/>
    </source>
</evidence>
<evidence type="ECO:0000313" key="3">
    <source>
        <dbReference type="Proteomes" id="UP000033881"/>
    </source>
</evidence>
<feature type="transmembrane region" description="Helical" evidence="1">
    <location>
        <begin position="199"/>
        <end position="218"/>
    </location>
</feature>
<keyword evidence="1" id="KW-1133">Transmembrane helix</keyword>
<gene>
    <name evidence="2" type="ORF">UT24_C0008G0101</name>
</gene>
<evidence type="ECO:0000313" key="2">
    <source>
        <dbReference type="EMBL" id="KKR00973.1"/>
    </source>
</evidence>
<feature type="transmembrane region" description="Helical" evidence="1">
    <location>
        <begin position="99"/>
        <end position="121"/>
    </location>
</feature>
<feature type="transmembrane region" description="Helical" evidence="1">
    <location>
        <begin position="127"/>
        <end position="147"/>
    </location>
</feature>
<accession>A0A0G0MCP2</accession>
<sequence>MHFLILFFLELVLLYFLAKRLTASVYGFFLRLTKNRIRASYLLAVLFLPGTIVHEVSHALAALFLLVPFGQVEFLPQTQGDAIRMGSVGIGKTDPVRRFLIGIAPFIFGTSLILGGLYFLTLKSVPINLYFILLTAYLIFAIGNTMFASKKDLEGALQLFLFILLIYLLFFVLGIRFPFFNLKTLFTIELVEVLKISNIFLLIPLGLDTLIIITFKILKL</sequence>
<feature type="transmembrane region" description="Helical" evidence="1">
    <location>
        <begin position="42"/>
        <end position="67"/>
    </location>
</feature>
<dbReference type="AlphaFoldDB" id="A0A0G0MCP2"/>
<organism evidence="2 3">
    <name type="scientific">Candidatus Woesebacteria bacterium GW2011_GWB1_39_12</name>
    <dbReference type="NCBI Taxonomy" id="1618574"/>
    <lineage>
        <taxon>Bacteria</taxon>
        <taxon>Candidatus Woeseibacteriota</taxon>
    </lineage>
</organism>
<name>A0A0G0MCP2_9BACT</name>
<keyword evidence="1" id="KW-0472">Membrane</keyword>
<dbReference type="STRING" id="1618574.UT24_C0008G0101"/>
<proteinExistence type="predicted"/>
<comment type="caution">
    <text evidence="2">The sequence shown here is derived from an EMBL/GenBank/DDBJ whole genome shotgun (WGS) entry which is preliminary data.</text>
</comment>
<dbReference type="EMBL" id="LBWB01000008">
    <property type="protein sequence ID" value="KKR00973.1"/>
    <property type="molecule type" value="Genomic_DNA"/>
</dbReference>
<keyword evidence="1" id="KW-0812">Transmembrane</keyword>
<reference evidence="2 3" key="1">
    <citation type="journal article" date="2015" name="Nature">
        <title>rRNA introns, odd ribosomes, and small enigmatic genomes across a large radiation of phyla.</title>
        <authorList>
            <person name="Brown C.T."/>
            <person name="Hug L.A."/>
            <person name="Thomas B.C."/>
            <person name="Sharon I."/>
            <person name="Castelle C.J."/>
            <person name="Singh A."/>
            <person name="Wilkins M.J."/>
            <person name="Williams K.H."/>
            <person name="Banfield J.F."/>
        </authorList>
    </citation>
    <scope>NUCLEOTIDE SEQUENCE [LARGE SCALE GENOMIC DNA]</scope>
</reference>
<feature type="transmembrane region" description="Helical" evidence="1">
    <location>
        <begin position="159"/>
        <end position="179"/>
    </location>
</feature>
<dbReference type="Proteomes" id="UP000033881">
    <property type="component" value="Unassembled WGS sequence"/>
</dbReference>